<dbReference type="InterPro" id="IPR013210">
    <property type="entry name" value="LRR_N_plant-typ"/>
</dbReference>
<reference evidence="5" key="1">
    <citation type="submission" date="2025-08" db="UniProtKB">
        <authorList>
            <consortium name="RefSeq"/>
        </authorList>
    </citation>
    <scope>IDENTIFICATION</scope>
</reference>
<gene>
    <name evidence="5" type="primary">LOC120279556</name>
</gene>
<sequence>MLNPIDFLALQEIHSSLEDTPGSNFLLAWDFSSDPCSFPGVLCNPTTNHVVSLSLGDPRAGAPGLTGKLHPSLSLLSELTDLSLVPGRVYGLIPPSLSLLRRLRFLALSENFLSGPIPQSLSSLPSLQTLDLSFNLLSGSIPPPPPSLSFLILSHNRLSGTIPSAIGGNPRLLRLDLKHNHFTAIGGIVREFVRLFLWTGSGRENLKFNVRWTHRNLAIVSSLASRSMVDFAYDDNGSPILTGLGDC</sequence>
<dbReference type="AlphaFoldDB" id="A0AB40CUA8"/>
<dbReference type="Proteomes" id="UP001515500">
    <property type="component" value="Chromosome 16"/>
</dbReference>
<organism evidence="4 5">
    <name type="scientific">Dioscorea cayennensis subsp. rotundata</name>
    <name type="common">White Guinea yam</name>
    <name type="synonym">Dioscorea rotundata</name>
    <dbReference type="NCBI Taxonomy" id="55577"/>
    <lineage>
        <taxon>Eukaryota</taxon>
        <taxon>Viridiplantae</taxon>
        <taxon>Streptophyta</taxon>
        <taxon>Embryophyta</taxon>
        <taxon>Tracheophyta</taxon>
        <taxon>Spermatophyta</taxon>
        <taxon>Magnoliopsida</taxon>
        <taxon>Liliopsida</taxon>
        <taxon>Dioscoreales</taxon>
        <taxon>Dioscoreaceae</taxon>
        <taxon>Dioscorea</taxon>
    </lineage>
</organism>
<dbReference type="Gene3D" id="3.80.10.10">
    <property type="entry name" value="Ribonuclease Inhibitor"/>
    <property type="match status" value="2"/>
</dbReference>
<keyword evidence="2" id="KW-0677">Repeat</keyword>
<dbReference type="InterPro" id="IPR032675">
    <property type="entry name" value="LRR_dom_sf"/>
</dbReference>
<dbReference type="InterPro" id="IPR053213">
    <property type="entry name" value="RLP29"/>
</dbReference>
<dbReference type="PANTHER" id="PTHR48009:SF4">
    <property type="entry name" value="LEUCINE-RICH REPEAT (LRR) FAMILY PROTEIN"/>
    <property type="match status" value="1"/>
</dbReference>
<keyword evidence="1" id="KW-0433">Leucine-rich repeat</keyword>
<keyword evidence="5" id="KW-0675">Receptor</keyword>
<feature type="domain" description="Leucine-rich repeat-containing N-terminal plant-type" evidence="3">
    <location>
        <begin position="6"/>
        <end position="44"/>
    </location>
</feature>
<evidence type="ECO:0000313" key="5">
    <source>
        <dbReference type="RefSeq" id="XP_039142411.1"/>
    </source>
</evidence>
<dbReference type="PANTHER" id="PTHR48009">
    <property type="entry name" value="LEUCINE-RICH REPEAT (LRR) FAMILY PROTEIN"/>
    <property type="match status" value="1"/>
</dbReference>
<evidence type="ECO:0000313" key="4">
    <source>
        <dbReference type="Proteomes" id="UP001515500"/>
    </source>
</evidence>
<protein>
    <submittedName>
        <fullName evidence="5">Probable inactive leucine-rich repeat receptor kinase XIAO</fullName>
    </submittedName>
</protein>
<dbReference type="GO" id="GO:0016301">
    <property type="term" value="F:kinase activity"/>
    <property type="evidence" value="ECO:0007669"/>
    <property type="project" value="UniProtKB-KW"/>
</dbReference>
<proteinExistence type="predicted"/>
<dbReference type="RefSeq" id="XP_039142411.1">
    <property type="nucleotide sequence ID" value="XM_039286477.1"/>
</dbReference>
<evidence type="ECO:0000259" key="3">
    <source>
        <dbReference type="Pfam" id="PF08263"/>
    </source>
</evidence>
<dbReference type="SUPFAM" id="SSF52058">
    <property type="entry name" value="L domain-like"/>
    <property type="match status" value="1"/>
</dbReference>
<evidence type="ECO:0000256" key="2">
    <source>
        <dbReference type="ARBA" id="ARBA00022737"/>
    </source>
</evidence>
<keyword evidence="5" id="KW-0808">Transferase</keyword>
<keyword evidence="5" id="KW-0418">Kinase</keyword>
<dbReference type="Pfam" id="PF08263">
    <property type="entry name" value="LRRNT_2"/>
    <property type="match status" value="1"/>
</dbReference>
<dbReference type="GeneID" id="120279556"/>
<dbReference type="Pfam" id="PF00560">
    <property type="entry name" value="LRR_1"/>
    <property type="match status" value="2"/>
</dbReference>
<name>A0AB40CUA8_DIOCR</name>
<dbReference type="InterPro" id="IPR001611">
    <property type="entry name" value="Leu-rich_rpt"/>
</dbReference>
<accession>A0AB40CUA8</accession>
<keyword evidence="4" id="KW-1185">Reference proteome</keyword>
<evidence type="ECO:0000256" key="1">
    <source>
        <dbReference type="ARBA" id="ARBA00022614"/>
    </source>
</evidence>